<proteinExistence type="predicted"/>
<protein>
    <submittedName>
        <fullName evidence="2">Glycosyltransferase</fullName>
    </submittedName>
</protein>
<dbReference type="InterPro" id="IPR001173">
    <property type="entry name" value="Glyco_trans_2-like"/>
</dbReference>
<evidence type="ECO:0000313" key="2">
    <source>
        <dbReference type="EMBL" id="MBJ7609764.1"/>
    </source>
</evidence>
<feature type="domain" description="Glycosyltransferase 2-like" evidence="1">
    <location>
        <begin position="308"/>
        <end position="428"/>
    </location>
</feature>
<accession>A0A934KFV4</accession>
<organism evidence="2 3">
    <name type="scientific">Candidatus Amunia macphersoniae</name>
    <dbReference type="NCBI Taxonomy" id="3127014"/>
    <lineage>
        <taxon>Bacteria</taxon>
        <taxon>Bacillati</taxon>
        <taxon>Candidatus Dormiibacterota</taxon>
        <taxon>Candidatus Dormibacteria</taxon>
        <taxon>Candidatus Aeolococcales</taxon>
        <taxon>Candidatus Aeolococcaceae</taxon>
        <taxon>Candidatus Amunia</taxon>
    </lineage>
</organism>
<dbReference type="Gene3D" id="3.90.550.10">
    <property type="entry name" value="Spore Coat Polysaccharide Biosynthesis Protein SpsA, Chain A"/>
    <property type="match status" value="2"/>
</dbReference>
<comment type="caution">
    <text evidence="2">The sequence shown here is derived from an EMBL/GenBank/DDBJ whole genome shotgun (WGS) entry which is preliminary data.</text>
</comment>
<gene>
    <name evidence="2" type="ORF">JF887_10115</name>
</gene>
<evidence type="ECO:0000259" key="1">
    <source>
        <dbReference type="Pfam" id="PF00535"/>
    </source>
</evidence>
<dbReference type="AlphaFoldDB" id="A0A934KFV4"/>
<dbReference type="InterPro" id="IPR029044">
    <property type="entry name" value="Nucleotide-diphossugar_trans"/>
</dbReference>
<dbReference type="PANTHER" id="PTHR43179:SF7">
    <property type="entry name" value="RHAMNOSYLTRANSFERASE WBBL"/>
    <property type="match status" value="1"/>
</dbReference>
<evidence type="ECO:0000313" key="3">
    <source>
        <dbReference type="Proteomes" id="UP000614410"/>
    </source>
</evidence>
<feature type="domain" description="Glycosyltransferase 2-like" evidence="1">
    <location>
        <begin position="51"/>
        <end position="208"/>
    </location>
</feature>
<dbReference type="CDD" id="cd04184">
    <property type="entry name" value="GT2_RfbC_Mx_like"/>
    <property type="match status" value="1"/>
</dbReference>
<reference evidence="2 3" key="1">
    <citation type="submission" date="2020-10" db="EMBL/GenBank/DDBJ databases">
        <title>Ca. Dormibacterota MAGs.</title>
        <authorList>
            <person name="Montgomery K."/>
        </authorList>
    </citation>
    <scope>NUCLEOTIDE SEQUENCE [LARGE SCALE GENOMIC DNA]</scope>
    <source>
        <strain evidence="2">Mitchell_Peninsula_5</strain>
    </source>
</reference>
<dbReference type="EMBL" id="JAEKNN010000051">
    <property type="protein sequence ID" value="MBJ7609764.1"/>
    <property type="molecule type" value="Genomic_DNA"/>
</dbReference>
<name>A0A934KFV4_9BACT</name>
<dbReference type="GO" id="GO:0016757">
    <property type="term" value="F:glycosyltransferase activity"/>
    <property type="evidence" value="ECO:0007669"/>
    <property type="project" value="UniProtKB-KW"/>
</dbReference>
<dbReference type="SUPFAM" id="SSF53448">
    <property type="entry name" value="Nucleotide-diphospho-sugar transferases"/>
    <property type="match status" value="2"/>
</dbReference>
<dbReference type="PANTHER" id="PTHR43179">
    <property type="entry name" value="RHAMNOSYLTRANSFERASE WBBL"/>
    <property type="match status" value="1"/>
</dbReference>
<dbReference type="Proteomes" id="UP000614410">
    <property type="component" value="Unassembled WGS sequence"/>
</dbReference>
<sequence length="566" mass="63343">MRERNRDGVRGRARLVQREYDQWRLRHEPVEADLIRMRTESRAWMDRPLISIVMPTYNPELDWIRPAVESVIAQTYENWELCIADDASTAPHVAAILAGYAAGNPRIKVVMRPQNGGIAAASASALALATGDFIALLDHDDTLREHALHSVVATINAAPDTDIVYSDEDLLLADGTRGRPFFKPDYSPDLLLAVNYMCHFLVIRRSVVEAAGGFRTGFDGAQDHDLLLRATEKARRVGHVPDVLYSWRQVPGSVALSSNAKMYAYEAGKRAVEEALLRRRLAGRVSIGRQLGTYHVRLRISDQPHVAIVIPTRDRVDLLRGCVESIEKRSTYANWSITIIDNDSVDPATLQYLNHSRHRVVRCPGAFNYSALINRGRAAVDAPYMLTVNNDTVVISEDWIEALLEQVQRPEVAVAGGRLLYPNGNPQHEGIAVGNVRGGYMAANLDAGWMGRVIRNVTAVSGACQIVKTSVFDELAGYEERMGVAYNDVDFCLRAREAGYLVIYTPHAQLRHRESASRGALDPYSDHELFWARWGRVGGIRDPYLSPHLRELHPLRIRLDPLPIER</sequence>
<dbReference type="Pfam" id="PF00535">
    <property type="entry name" value="Glycos_transf_2"/>
    <property type="match status" value="2"/>
</dbReference>